<accession>A0A8G1VUE1</accession>
<evidence type="ECO:0000313" key="2">
    <source>
        <dbReference type="Proteomes" id="UP000249789"/>
    </source>
</evidence>
<reference evidence="1 2" key="1">
    <citation type="submission" date="2018-02" db="EMBL/GenBank/DDBJ databases">
        <title>The genomes of Aspergillus section Nigri reveals drivers in fungal speciation.</title>
        <authorList>
            <consortium name="DOE Joint Genome Institute"/>
            <person name="Vesth T.C."/>
            <person name="Nybo J."/>
            <person name="Theobald S."/>
            <person name="Brandl J."/>
            <person name="Frisvad J.C."/>
            <person name="Nielsen K.F."/>
            <person name="Lyhne E.K."/>
            <person name="Kogle M.E."/>
            <person name="Kuo A."/>
            <person name="Riley R."/>
            <person name="Clum A."/>
            <person name="Nolan M."/>
            <person name="Lipzen A."/>
            <person name="Salamov A."/>
            <person name="Henrissat B."/>
            <person name="Wiebenga A."/>
            <person name="De vries R.P."/>
            <person name="Grigoriev I.V."/>
            <person name="Mortensen U.H."/>
            <person name="Andersen M.R."/>
            <person name="Baker S.E."/>
        </authorList>
    </citation>
    <scope>NUCLEOTIDE SEQUENCE [LARGE SCALE GENOMIC DNA]</scope>
    <source>
        <strain evidence="1 2">CBS 313.89</strain>
    </source>
</reference>
<dbReference type="GeneID" id="63857712"/>
<dbReference type="AlphaFoldDB" id="A0A8G1VUE1"/>
<gene>
    <name evidence="1" type="ORF">BO72DRAFT_293998</name>
</gene>
<name>A0A8G1VUE1_9EURO</name>
<evidence type="ECO:0000313" key="1">
    <source>
        <dbReference type="EMBL" id="RAK72033.1"/>
    </source>
</evidence>
<dbReference type="Proteomes" id="UP000249789">
    <property type="component" value="Unassembled WGS sequence"/>
</dbReference>
<dbReference type="EMBL" id="KZ824704">
    <property type="protein sequence ID" value="RAK72033.1"/>
    <property type="molecule type" value="Genomic_DNA"/>
</dbReference>
<proteinExistence type="predicted"/>
<dbReference type="VEuPathDB" id="FungiDB:BO72DRAFT_293998"/>
<sequence length="155" mass="17157">MPLHWLDAEELGWTDLLAWLALDDPTSIETCTCIAIRRSGGGRHSCSRPHPFLSSENGNPEARPWRAEVTSECNREECSLDQASGSSLNEGISGSECFHPCHVLSWARGRIDWSPASCSSPVRLYMRTKWPGGHNRVALKIFGRLYQSAGLSVMS</sequence>
<keyword evidence="2" id="KW-1185">Reference proteome</keyword>
<organism evidence="1 2">
    <name type="scientific">Aspergillus fijiensis CBS 313.89</name>
    <dbReference type="NCBI Taxonomy" id="1448319"/>
    <lineage>
        <taxon>Eukaryota</taxon>
        <taxon>Fungi</taxon>
        <taxon>Dikarya</taxon>
        <taxon>Ascomycota</taxon>
        <taxon>Pezizomycotina</taxon>
        <taxon>Eurotiomycetes</taxon>
        <taxon>Eurotiomycetidae</taxon>
        <taxon>Eurotiales</taxon>
        <taxon>Aspergillaceae</taxon>
        <taxon>Aspergillus</taxon>
    </lineage>
</organism>
<dbReference type="RefSeq" id="XP_040796045.1">
    <property type="nucleotide sequence ID" value="XM_040940379.1"/>
</dbReference>
<protein>
    <submittedName>
        <fullName evidence="1">Uncharacterized protein</fullName>
    </submittedName>
</protein>